<accession>A0A2P5DW39</accession>
<sequence length="83" mass="9459">MVDSSLLINLKRNAIERIDFTLIREYMAKFEARSLMEIICVAMTRTKFATIFEFDSLENDGIKSVTGPQTRKLKESKVGDLGI</sequence>
<organism evidence="1 2">
    <name type="scientific">Parasponia andersonii</name>
    <name type="common">Sponia andersonii</name>
    <dbReference type="NCBI Taxonomy" id="3476"/>
    <lineage>
        <taxon>Eukaryota</taxon>
        <taxon>Viridiplantae</taxon>
        <taxon>Streptophyta</taxon>
        <taxon>Embryophyta</taxon>
        <taxon>Tracheophyta</taxon>
        <taxon>Spermatophyta</taxon>
        <taxon>Magnoliopsida</taxon>
        <taxon>eudicotyledons</taxon>
        <taxon>Gunneridae</taxon>
        <taxon>Pentapetalae</taxon>
        <taxon>rosids</taxon>
        <taxon>fabids</taxon>
        <taxon>Rosales</taxon>
        <taxon>Cannabaceae</taxon>
        <taxon>Parasponia</taxon>
    </lineage>
</organism>
<dbReference type="Proteomes" id="UP000237105">
    <property type="component" value="Unassembled WGS sequence"/>
</dbReference>
<evidence type="ECO:0000313" key="1">
    <source>
        <dbReference type="EMBL" id="PON77506.1"/>
    </source>
</evidence>
<dbReference type="AlphaFoldDB" id="A0A2P5DW39"/>
<keyword evidence="2" id="KW-1185">Reference proteome</keyword>
<gene>
    <name evidence="1" type="ORF">PanWU01x14_026670</name>
</gene>
<comment type="caution">
    <text evidence="1">The sequence shown here is derived from an EMBL/GenBank/DDBJ whole genome shotgun (WGS) entry which is preliminary data.</text>
</comment>
<proteinExistence type="predicted"/>
<dbReference type="EMBL" id="JXTB01000013">
    <property type="protein sequence ID" value="PON77506.1"/>
    <property type="molecule type" value="Genomic_DNA"/>
</dbReference>
<name>A0A2P5DW39_PARAD</name>
<evidence type="ECO:0000313" key="2">
    <source>
        <dbReference type="Proteomes" id="UP000237105"/>
    </source>
</evidence>
<protein>
    <submittedName>
        <fullName evidence="1">Uncharacterized protein</fullName>
    </submittedName>
</protein>
<reference evidence="2" key="1">
    <citation type="submission" date="2016-06" db="EMBL/GenBank/DDBJ databases">
        <title>Parallel loss of symbiosis genes in relatives of nitrogen-fixing non-legume Parasponia.</title>
        <authorList>
            <person name="Van Velzen R."/>
            <person name="Holmer R."/>
            <person name="Bu F."/>
            <person name="Rutten L."/>
            <person name="Van Zeijl A."/>
            <person name="Liu W."/>
            <person name="Santuari L."/>
            <person name="Cao Q."/>
            <person name="Sharma T."/>
            <person name="Shen D."/>
            <person name="Roswanjaya Y."/>
            <person name="Wardhani T."/>
            <person name="Kalhor M.S."/>
            <person name="Jansen J."/>
            <person name="Van den Hoogen J."/>
            <person name="Gungor B."/>
            <person name="Hartog M."/>
            <person name="Hontelez J."/>
            <person name="Verver J."/>
            <person name="Yang W.-C."/>
            <person name="Schijlen E."/>
            <person name="Repin R."/>
            <person name="Schilthuizen M."/>
            <person name="Schranz E."/>
            <person name="Heidstra R."/>
            <person name="Miyata K."/>
            <person name="Fedorova E."/>
            <person name="Kohlen W."/>
            <person name="Bisseling T."/>
            <person name="Smit S."/>
            <person name="Geurts R."/>
        </authorList>
    </citation>
    <scope>NUCLEOTIDE SEQUENCE [LARGE SCALE GENOMIC DNA]</scope>
    <source>
        <strain evidence="2">cv. WU1-14</strain>
    </source>
</reference>